<dbReference type="EMBL" id="CAJPWZ010001141">
    <property type="protein sequence ID" value="CAG2209140.1"/>
    <property type="molecule type" value="Genomic_DNA"/>
</dbReference>
<dbReference type="Gene3D" id="1.25.40.10">
    <property type="entry name" value="Tetratricopeptide repeat domain"/>
    <property type="match status" value="1"/>
</dbReference>
<evidence type="ECO:0000256" key="8">
    <source>
        <dbReference type="PROSITE-ProRule" id="PRU00339"/>
    </source>
</evidence>
<feature type="domain" description="PPIase FKBP-type" evidence="10">
    <location>
        <begin position="157"/>
        <end position="244"/>
    </location>
</feature>
<dbReference type="AlphaFoldDB" id="A0A8S3RIT4"/>
<dbReference type="OrthoDB" id="433738at2759"/>
<evidence type="ECO:0000256" key="5">
    <source>
        <dbReference type="ARBA" id="ARBA00023110"/>
    </source>
</evidence>
<dbReference type="Pfam" id="PF00254">
    <property type="entry name" value="FKBP_C"/>
    <property type="match status" value="2"/>
</dbReference>
<evidence type="ECO:0000256" key="3">
    <source>
        <dbReference type="ARBA" id="ARBA00022737"/>
    </source>
</evidence>
<keyword evidence="4 8" id="KW-0802">TPR repeat</keyword>
<dbReference type="PANTHER" id="PTHR46512">
    <property type="entry name" value="PEPTIDYLPROLYL ISOMERASE"/>
    <property type="match status" value="1"/>
</dbReference>
<dbReference type="PANTHER" id="PTHR46512:SF9">
    <property type="entry name" value="PEPTIDYLPROLYL ISOMERASE"/>
    <property type="match status" value="1"/>
</dbReference>
<keyword evidence="3" id="KW-0677">Repeat</keyword>
<reference evidence="11" key="1">
    <citation type="submission" date="2021-03" db="EMBL/GenBank/DDBJ databases">
        <authorList>
            <person name="Bekaert M."/>
        </authorList>
    </citation>
    <scope>NUCLEOTIDE SEQUENCE</scope>
</reference>
<dbReference type="PROSITE" id="PS50293">
    <property type="entry name" value="TPR_REGION"/>
    <property type="match status" value="1"/>
</dbReference>
<evidence type="ECO:0000259" key="10">
    <source>
        <dbReference type="PROSITE" id="PS50059"/>
    </source>
</evidence>
<organism evidence="11 12">
    <name type="scientific">Mytilus edulis</name>
    <name type="common">Blue mussel</name>
    <dbReference type="NCBI Taxonomy" id="6550"/>
    <lineage>
        <taxon>Eukaryota</taxon>
        <taxon>Metazoa</taxon>
        <taxon>Spiralia</taxon>
        <taxon>Lophotrochozoa</taxon>
        <taxon>Mollusca</taxon>
        <taxon>Bivalvia</taxon>
        <taxon>Autobranchia</taxon>
        <taxon>Pteriomorphia</taxon>
        <taxon>Mytilida</taxon>
        <taxon>Mytiloidea</taxon>
        <taxon>Mytilidae</taxon>
        <taxon>Mytilinae</taxon>
        <taxon>Mytilus</taxon>
    </lineage>
</organism>
<evidence type="ECO:0000256" key="4">
    <source>
        <dbReference type="ARBA" id="ARBA00022803"/>
    </source>
</evidence>
<dbReference type="Proteomes" id="UP000683360">
    <property type="component" value="Unassembled WGS sequence"/>
</dbReference>
<evidence type="ECO:0000256" key="7">
    <source>
        <dbReference type="PROSITE-ProRule" id="PRU00277"/>
    </source>
</evidence>
<proteinExistence type="predicted"/>
<dbReference type="SUPFAM" id="SSF54534">
    <property type="entry name" value="FKBP-like"/>
    <property type="match status" value="2"/>
</dbReference>
<sequence length="497" mass="56916">MPEENSKDEFPKIDVSLEQDEGILKQILHEGEGEEKPLNGDTVSVHYVGCLDDGTEFDSSRSRGERFTFELGKGAVIKAWDQGVATMKKGEIARLTCKPEYAYGETGSLPKIPANATLVFEVELFDWKGEDVSEDKDGSIIRSVIKKGEKYSNPNDGATVKVKYTASYNDNVFEKERELEFIVGEGDEQGIIPGLEQAVKKMKQHEKSKFDIKPSQAYGAKGNTEFNIPGDATLVYEVELLSFEKAKESWELSTEEKLEQSEIAKNRGSQYFKEKQPWELDTYGRSDIAEQAKNKGNKYVKKENYSKAKQFYKKVKKYLEYETDLQEENKEKRNSLMLATHLNIAMCEIKVGDFSEVREECNKALEIDPKSVKAYFRRATAYFQVHDHESAKADYEKVLELEPENKAAKNQIVICDQKLKQFREKEKHIYAGMFNKFAERDSRHPYSGYEDGLESIGEWHNEMADGMMTLQQECEAFGETMPEPKTNNHGRKHQEDD</sequence>
<dbReference type="FunFam" id="3.10.50.40:FF:000025">
    <property type="entry name" value="Peptidylprolyl isomerase"/>
    <property type="match status" value="1"/>
</dbReference>
<dbReference type="InterPro" id="IPR046357">
    <property type="entry name" value="PPIase_dom_sf"/>
</dbReference>
<evidence type="ECO:0000256" key="2">
    <source>
        <dbReference type="ARBA" id="ARBA00013194"/>
    </source>
</evidence>
<keyword evidence="5 7" id="KW-0697">Rotamase</keyword>
<dbReference type="InterPro" id="IPR050754">
    <property type="entry name" value="FKBP4/5/8-like"/>
</dbReference>
<feature type="region of interest" description="Disordered" evidence="9">
    <location>
        <begin position="478"/>
        <end position="497"/>
    </location>
</feature>
<dbReference type="PROSITE" id="PS50059">
    <property type="entry name" value="FKBP_PPIASE"/>
    <property type="match status" value="2"/>
</dbReference>
<dbReference type="EC" id="5.2.1.8" evidence="2 7"/>
<keyword evidence="6 7" id="KW-0413">Isomerase</keyword>
<feature type="domain" description="PPIase FKBP-type" evidence="10">
    <location>
        <begin position="40"/>
        <end position="128"/>
    </location>
</feature>
<dbReference type="SUPFAM" id="SSF48452">
    <property type="entry name" value="TPR-like"/>
    <property type="match status" value="1"/>
</dbReference>
<keyword evidence="12" id="KW-1185">Reference proteome</keyword>
<feature type="compositionally biased region" description="Basic residues" evidence="9">
    <location>
        <begin position="488"/>
        <end position="497"/>
    </location>
</feature>
<dbReference type="GO" id="GO:0003755">
    <property type="term" value="F:peptidyl-prolyl cis-trans isomerase activity"/>
    <property type="evidence" value="ECO:0007669"/>
    <property type="project" value="UniProtKB-KW"/>
</dbReference>
<evidence type="ECO:0000256" key="1">
    <source>
        <dbReference type="ARBA" id="ARBA00000971"/>
    </source>
</evidence>
<dbReference type="Pfam" id="PF00515">
    <property type="entry name" value="TPR_1"/>
    <property type="match status" value="1"/>
</dbReference>
<evidence type="ECO:0000313" key="12">
    <source>
        <dbReference type="Proteomes" id="UP000683360"/>
    </source>
</evidence>
<evidence type="ECO:0000256" key="9">
    <source>
        <dbReference type="SAM" id="MobiDB-lite"/>
    </source>
</evidence>
<dbReference type="FunFam" id="1.25.40.10:FF:000008">
    <property type="entry name" value="Peptidylprolyl isomerase"/>
    <property type="match status" value="1"/>
</dbReference>
<feature type="repeat" description="TPR" evidence="8">
    <location>
        <begin position="372"/>
        <end position="405"/>
    </location>
</feature>
<feature type="repeat" description="TPR" evidence="8">
    <location>
        <begin position="338"/>
        <end position="371"/>
    </location>
</feature>
<accession>A0A8S3RIT4</accession>
<dbReference type="InterPro" id="IPR001179">
    <property type="entry name" value="PPIase_FKBP_dom"/>
</dbReference>
<dbReference type="PROSITE" id="PS50005">
    <property type="entry name" value="TPR"/>
    <property type="match status" value="2"/>
</dbReference>
<dbReference type="Gene3D" id="3.10.50.40">
    <property type="match status" value="2"/>
</dbReference>
<protein>
    <recommendedName>
        <fullName evidence="2 7">peptidylprolyl isomerase</fullName>
        <ecNumber evidence="2 7">5.2.1.8</ecNumber>
    </recommendedName>
</protein>
<comment type="caution">
    <text evidence="11">The sequence shown here is derived from an EMBL/GenBank/DDBJ whole genome shotgun (WGS) entry which is preliminary data.</text>
</comment>
<name>A0A8S3RIT4_MYTED</name>
<evidence type="ECO:0000313" key="11">
    <source>
        <dbReference type="EMBL" id="CAG2209140.1"/>
    </source>
</evidence>
<evidence type="ECO:0000256" key="6">
    <source>
        <dbReference type="ARBA" id="ARBA00023235"/>
    </source>
</evidence>
<dbReference type="InterPro" id="IPR011990">
    <property type="entry name" value="TPR-like_helical_dom_sf"/>
</dbReference>
<gene>
    <name evidence="11" type="ORF">MEDL_23279</name>
</gene>
<dbReference type="InterPro" id="IPR019734">
    <property type="entry name" value="TPR_rpt"/>
</dbReference>
<dbReference type="FunFam" id="3.10.50.40:FF:000013">
    <property type="entry name" value="Peptidylprolyl isomerase"/>
    <property type="match status" value="1"/>
</dbReference>
<comment type="catalytic activity">
    <reaction evidence="1 7">
        <text>[protein]-peptidylproline (omega=180) = [protein]-peptidylproline (omega=0)</text>
        <dbReference type="Rhea" id="RHEA:16237"/>
        <dbReference type="Rhea" id="RHEA-COMP:10747"/>
        <dbReference type="Rhea" id="RHEA-COMP:10748"/>
        <dbReference type="ChEBI" id="CHEBI:83833"/>
        <dbReference type="ChEBI" id="CHEBI:83834"/>
        <dbReference type="EC" id="5.2.1.8"/>
    </reaction>
</comment>
<dbReference type="SMART" id="SM00028">
    <property type="entry name" value="TPR"/>
    <property type="match status" value="3"/>
</dbReference>